<keyword evidence="2" id="KW-0472">Membrane</keyword>
<dbReference type="OrthoDB" id="3910401at2759"/>
<feature type="transmembrane region" description="Helical" evidence="2">
    <location>
        <begin position="223"/>
        <end position="242"/>
    </location>
</feature>
<gene>
    <name evidence="4" type="ORF">HO173_012597</name>
</gene>
<dbReference type="RefSeq" id="XP_037158674.1">
    <property type="nucleotide sequence ID" value="XM_037314432.1"/>
</dbReference>
<evidence type="ECO:0000256" key="2">
    <source>
        <dbReference type="SAM" id="Phobius"/>
    </source>
</evidence>
<dbReference type="Proteomes" id="UP000578531">
    <property type="component" value="Unassembled WGS sequence"/>
</dbReference>
<evidence type="ECO:0000256" key="3">
    <source>
        <dbReference type="SAM" id="SignalP"/>
    </source>
</evidence>
<keyword evidence="3" id="KW-0732">Signal</keyword>
<evidence type="ECO:0000313" key="4">
    <source>
        <dbReference type="EMBL" id="KAF6226007.1"/>
    </source>
</evidence>
<feature type="compositionally biased region" description="Low complexity" evidence="1">
    <location>
        <begin position="186"/>
        <end position="205"/>
    </location>
</feature>
<feature type="signal peptide" evidence="3">
    <location>
        <begin position="1"/>
        <end position="27"/>
    </location>
</feature>
<feature type="region of interest" description="Disordered" evidence="1">
    <location>
        <begin position="119"/>
        <end position="212"/>
    </location>
</feature>
<feature type="chain" id="PRO_5034277982" evidence="3">
    <location>
        <begin position="28"/>
        <end position="248"/>
    </location>
</feature>
<comment type="caution">
    <text evidence="4">The sequence shown here is derived from an EMBL/GenBank/DDBJ whole genome shotgun (WGS) entry which is preliminary data.</text>
</comment>
<keyword evidence="2" id="KW-1133">Transmembrane helix</keyword>
<keyword evidence="2" id="KW-0812">Transmembrane</keyword>
<evidence type="ECO:0000313" key="5">
    <source>
        <dbReference type="Proteomes" id="UP000578531"/>
    </source>
</evidence>
<reference evidence="4 5" key="1">
    <citation type="journal article" date="2020" name="Genomics">
        <title>Complete, high-quality genomes from long-read metagenomic sequencing of two wolf lichen thalli reveals enigmatic genome architecture.</title>
        <authorList>
            <person name="McKenzie S.K."/>
            <person name="Walston R.F."/>
            <person name="Allen J.L."/>
        </authorList>
    </citation>
    <scope>NUCLEOTIDE SEQUENCE [LARGE SCALE GENOMIC DNA]</scope>
    <source>
        <strain evidence="4">WasteWater2</strain>
    </source>
</reference>
<dbReference type="AlphaFoldDB" id="A0A8H6CM22"/>
<evidence type="ECO:0000256" key="1">
    <source>
        <dbReference type="SAM" id="MobiDB-lite"/>
    </source>
</evidence>
<sequence>MGKYRTSCISLLLACCASINIFVGATSIVPFFSDRSCQDSTFTGQTDQQAFSGACHPVLQEANSVDPSHLDSCCAVTVYTDPDCSEDAKLAPNGTCTPLRIGSYSVDCPCFPSTSPQSASGAATSTPSSSSSTSTSSSSVSPTSEHFPTTSSSSSVATAISSSLTTSSTEDISTDTATARPSDLPLLTSSSSRSSARSSSTSAASKGGGSNGGGNNLSVSAQISLGVILPSLSLIAAVIFGVRKWRRE</sequence>
<dbReference type="EMBL" id="JACCJC010000095">
    <property type="protein sequence ID" value="KAF6226007.1"/>
    <property type="molecule type" value="Genomic_DNA"/>
</dbReference>
<dbReference type="GeneID" id="59294231"/>
<organism evidence="4 5">
    <name type="scientific">Letharia columbiana</name>
    <dbReference type="NCBI Taxonomy" id="112416"/>
    <lineage>
        <taxon>Eukaryota</taxon>
        <taxon>Fungi</taxon>
        <taxon>Dikarya</taxon>
        <taxon>Ascomycota</taxon>
        <taxon>Pezizomycotina</taxon>
        <taxon>Lecanoromycetes</taxon>
        <taxon>OSLEUM clade</taxon>
        <taxon>Lecanoromycetidae</taxon>
        <taxon>Lecanorales</taxon>
        <taxon>Lecanorineae</taxon>
        <taxon>Parmeliaceae</taxon>
        <taxon>Letharia</taxon>
    </lineage>
</organism>
<feature type="compositionally biased region" description="Low complexity" evidence="1">
    <location>
        <begin position="119"/>
        <end position="179"/>
    </location>
</feature>
<name>A0A8H6CM22_9LECA</name>
<protein>
    <submittedName>
        <fullName evidence="4">Uncharacterized protein</fullName>
    </submittedName>
</protein>
<proteinExistence type="predicted"/>
<accession>A0A8H6CM22</accession>
<keyword evidence="5" id="KW-1185">Reference proteome</keyword>